<dbReference type="AlphaFoldDB" id="A0A2T5GRZ7"/>
<dbReference type="Proteomes" id="UP000244189">
    <property type="component" value="Unassembled WGS sequence"/>
</dbReference>
<dbReference type="RefSeq" id="WP_107956473.1">
    <property type="nucleotide sequence ID" value="NZ_QAOG01000001.1"/>
</dbReference>
<sequence>MAKPDRLARLDAQREDLETDYRDTLVAALEKTAAGSLGLFDRSTDRRVRAAIAPTIDSLAEMGADIAAMRERLMMEPFALHRDFFAARGLVKASAVGEQKEARLWLDRLNAPPS</sequence>
<dbReference type="EMBL" id="QAOG01000001">
    <property type="protein sequence ID" value="PTQ62075.1"/>
    <property type="molecule type" value="Genomic_DNA"/>
</dbReference>
<reference evidence="1 2" key="1">
    <citation type="submission" date="2018-04" db="EMBL/GenBank/DDBJ databases">
        <title>Genomic Encyclopedia of Type Strains, Phase III (KMG-III): the genomes of soil and plant-associated and newly described type strains.</title>
        <authorList>
            <person name="Whitman W."/>
        </authorList>
    </citation>
    <scope>NUCLEOTIDE SEQUENCE [LARGE SCALE GENOMIC DNA]</scope>
    <source>
        <strain evidence="1 2">MA101b</strain>
    </source>
</reference>
<proteinExistence type="predicted"/>
<comment type="caution">
    <text evidence="1">The sequence shown here is derived from an EMBL/GenBank/DDBJ whole genome shotgun (WGS) entry which is preliminary data.</text>
</comment>
<name>A0A2T5GRZ7_9SPHN</name>
<protein>
    <submittedName>
        <fullName evidence="1">Uncharacterized protein</fullName>
    </submittedName>
</protein>
<accession>A0A2T5GRZ7</accession>
<evidence type="ECO:0000313" key="1">
    <source>
        <dbReference type="EMBL" id="PTQ62075.1"/>
    </source>
</evidence>
<gene>
    <name evidence="1" type="ORF">C8J26_0349</name>
</gene>
<evidence type="ECO:0000313" key="2">
    <source>
        <dbReference type="Proteomes" id="UP000244189"/>
    </source>
</evidence>
<organism evidence="1 2">
    <name type="scientific">Sphingomonas aurantiaca</name>
    <dbReference type="NCBI Taxonomy" id="185949"/>
    <lineage>
        <taxon>Bacteria</taxon>
        <taxon>Pseudomonadati</taxon>
        <taxon>Pseudomonadota</taxon>
        <taxon>Alphaproteobacteria</taxon>
        <taxon>Sphingomonadales</taxon>
        <taxon>Sphingomonadaceae</taxon>
        <taxon>Sphingomonas</taxon>
    </lineage>
</organism>
<keyword evidence="2" id="KW-1185">Reference proteome</keyword>